<dbReference type="EMBL" id="CAWVOK010000015">
    <property type="protein sequence ID" value="CAK8162829.1"/>
    <property type="molecule type" value="Genomic_DNA"/>
</dbReference>
<dbReference type="InterPro" id="IPR050616">
    <property type="entry name" value="CPA3_Na-H_Antiporter_A"/>
</dbReference>
<dbReference type="Proteomes" id="UP001314181">
    <property type="component" value="Unassembled WGS sequence"/>
</dbReference>
<dbReference type="Pfam" id="PF13244">
    <property type="entry name" value="MbhD"/>
    <property type="match status" value="1"/>
</dbReference>
<dbReference type="PANTHER" id="PTHR43373">
    <property type="entry name" value="NA(+)/H(+) ANTIPORTER SUBUNIT"/>
    <property type="match status" value="1"/>
</dbReference>
<evidence type="ECO:0000313" key="10">
    <source>
        <dbReference type="EMBL" id="CAK8162829.1"/>
    </source>
</evidence>
<feature type="transmembrane region" description="Helical" evidence="7">
    <location>
        <begin position="30"/>
        <end position="49"/>
    </location>
</feature>
<evidence type="ECO:0000256" key="5">
    <source>
        <dbReference type="ARBA" id="ARBA00022989"/>
    </source>
</evidence>
<protein>
    <submittedName>
        <fullName evidence="10">Cation:proton antiporter</fullName>
    </submittedName>
</protein>
<comment type="subcellular location">
    <subcellularLocation>
        <location evidence="1">Cell membrane</location>
        <topology evidence="1">Multi-pass membrane protein</topology>
    </subcellularLocation>
</comment>
<evidence type="ECO:0000313" key="11">
    <source>
        <dbReference type="Proteomes" id="UP001314181"/>
    </source>
</evidence>
<dbReference type="Pfam" id="PF20501">
    <property type="entry name" value="MbhE"/>
    <property type="match status" value="1"/>
</dbReference>
<evidence type="ECO:0000256" key="2">
    <source>
        <dbReference type="ARBA" id="ARBA00022448"/>
    </source>
</evidence>
<evidence type="ECO:0000256" key="7">
    <source>
        <dbReference type="SAM" id="Phobius"/>
    </source>
</evidence>
<feature type="domain" description="MrpA C-terminal/MbhE" evidence="9">
    <location>
        <begin position="114"/>
        <end position="170"/>
    </location>
</feature>
<gene>
    <name evidence="10" type="ORF">CAXC1_230007</name>
</gene>
<dbReference type="InterPro" id="IPR046806">
    <property type="entry name" value="MrpA_C/MbhE"/>
</dbReference>
<evidence type="ECO:0000256" key="6">
    <source>
        <dbReference type="ARBA" id="ARBA00023136"/>
    </source>
</evidence>
<evidence type="ECO:0000256" key="4">
    <source>
        <dbReference type="ARBA" id="ARBA00022692"/>
    </source>
</evidence>
<keyword evidence="3" id="KW-1003">Cell membrane</keyword>
<evidence type="ECO:0000256" key="1">
    <source>
        <dbReference type="ARBA" id="ARBA00004651"/>
    </source>
</evidence>
<sequence>MLYVNLAGIILLIYLLIIAISIAFVQDIFIAVLLCGMFSLIIASIYMIMGAIDVAITEAIVGAGVSTIFFVNAIRYTGSAIKKREQSSRVSIAIIIMVTTCIALLVSINDMPIYGNVKNPANNNIYRFYIESARDRFGFADVVTAILASIRGYDTMGETTVVMLAAMSVILIIGLGDEKKDKS</sequence>
<feature type="transmembrane region" description="Helical" evidence="7">
    <location>
        <begin position="90"/>
        <end position="108"/>
    </location>
</feature>
<feature type="domain" description="MrpA C-terminal/MbhD" evidence="8">
    <location>
        <begin position="14"/>
        <end position="77"/>
    </location>
</feature>
<name>A0ABM9N7Y1_9RICK</name>
<evidence type="ECO:0000259" key="9">
    <source>
        <dbReference type="Pfam" id="PF20501"/>
    </source>
</evidence>
<reference evidence="10 11" key="1">
    <citation type="submission" date="2024-01" db="EMBL/GenBank/DDBJ databases">
        <authorList>
            <person name="Kunselman E."/>
        </authorList>
    </citation>
    <scope>NUCLEOTIDE SEQUENCE [LARGE SCALE GENOMIC DNA]</scope>
    <source>
        <strain evidence="10">2 abalone samples</strain>
    </source>
</reference>
<feature type="transmembrane region" description="Helical" evidence="7">
    <location>
        <begin position="159"/>
        <end position="176"/>
    </location>
</feature>
<keyword evidence="6 7" id="KW-0472">Membrane</keyword>
<accession>A0ABM9N7Y1</accession>
<keyword evidence="11" id="KW-1185">Reference proteome</keyword>
<dbReference type="NCBIfam" id="NF009159">
    <property type="entry name" value="PRK12504.1"/>
    <property type="match status" value="1"/>
</dbReference>
<feature type="transmembrane region" description="Helical" evidence="7">
    <location>
        <begin position="55"/>
        <end position="78"/>
    </location>
</feature>
<dbReference type="PANTHER" id="PTHR43373:SF1">
    <property type="entry name" value="NA(+)_H(+) ANTIPORTER SUBUNIT A"/>
    <property type="match status" value="1"/>
</dbReference>
<evidence type="ECO:0000256" key="3">
    <source>
        <dbReference type="ARBA" id="ARBA00022475"/>
    </source>
</evidence>
<proteinExistence type="predicted"/>
<feature type="transmembrane region" description="Helical" evidence="7">
    <location>
        <begin position="6"/>
        <end position="25"/>
    </location>
</feature>
<keyword evidence="2" id="KW-0813">Transport</keyword>
<evidence type="ECO:0000259" key="8">
    <source>
        <dbReference type="Pfam" id="PF13244"/>
    </source>
</evidence>
<comment type="caution">
    <text evidence="10">The sequence shown here is derived from an EMBL/GenBank/DDBJ whole genome shotgun (WGS) entry which is preliminary data.</text>
</comment>
<keyword evidence="5 7" id="KW-1133">Transmembrane helix</keyword>
<dbReference type="InterPro" id="IPR025383">
    <property type="entry name" value="MrpA_C/MbhD"/>
</dbReference>
<dbReference type="RefSeq" id="WP_338363853.1">
    <property type="nucleotide sequence ID" value="NZ_CAWVOK010000015.1"/>
</dbReference>
<keyword evidence="4 7" id="KW-0812">Transmembrane</keyword>
<organism evidence="10 11">
    <name type="scientific">Candidatus Xenohaliotis californiensis</name>
    <dbReference type="NCBI Taxonomy" id="84677"/>
    <lineage>
        <taxon>Bacteria</taxon>
        <taxon>Pseudomonadati</taxon>
        <taxon>Pseudomonadota</taxon>
        <taxon>Alphaproteobacteria</taxon>
        <taxon>Rickettsiales</taxon>
        <taxon>Anaplasmataceae</taxon>
        <taxon>Candidatus Xenohaliotis</taxon>
    </lineage>
</organism>